<evidence type="ECO:0000256" key="3">
    <source>
        <dbReference type="ARBA" id="ARBA00022475"/>
    </source>
</evidence>
<proteinExistence type="inferred from homology"/>
<protein>
    <submittedName>
        <fullName evidence="13">Uncharacterized protein</fullName>
    </submittedName>
</protein>
<dbReference type="eggNOG" id="ENOG502QPUC">
    <property type="taxonomic scope" value="Eukaryota"/>
</dbReference>
<keyword evidence="5" id="KW-0256">Endoplasmic reticulum</keyword>
<dbReference type="Gramene" id="KMS97483">
    <property type="protein sequence ID" value="KMS97483"/>
    <property type="gene ID" value="BVRB_5g126490"/>
</dbReference>
<evidence type="ECO:0000256" key="4">
    <source>
        <dbReference type="ARBA" id="ARBA00022692"/>
    </source>
</evidence>
<comment type="similarity">
    <text evidence="9">Belongs to the plant Proton pump-interactor protein family.</text>
</comment>
<keyword evidence="7 10" id="KW-0175">Coiled coil</keyword>
<evidence type="ECO:0000256" key="12">
    <source>
        <dbReference type="SAM" id="Phobius"/>
    </source>
</evidence>
<dbReference type="EMBL" id="KQ090311">
    <property type="protein sequence ID" value="KMS97483.1"/>
    <property type="molecule type" value="Genomic_DNA"/>
</dbReference>
<evidence type="ECO:0000256" key="6">
    <source>
        <dbReference type="ARBA" id="ARBA00022989"/>
    </source>
</evidence>
<reference evidence="13 14" key="1">
    <citation type="journal article" date="2014" name="Nature">
        <title>The genome of the recently domesticated crop plant sugar beet (Beta vulgaris).</title>
        <authorList>
            <person name="Dohm J.C."/>
            <person name="Minoche A.E."/>
            <person name="Holtgrawe D."/>
            <person name="Capella-Gutierrez S."/>
            <person name="Zakrzewski F."/>
            <person name="Tafer H."/>
            <person name="Rupp O."/>
            <person name="Sorensen T.R."/>
            <person name="Stracke R."/>
            <person name="Reinhardt R."/>
            <person name="Goesmann A."/>
            <person name="Kraft T."/>
            <person name="Schulz B."/>
            <person name="Stadler P.F."/>
            <person name="Schmidt T."/>
            <person name="Gabaldon T."/>
            <person name="Lehrach H."/>
            <person name="Weisshaar B."/>
            <person name="Himmelbauer H."/>
        </authorList>
    </citation>
    <scope>NUCLEOTIDE SEQUENCE [LARGE SCALE GENOMIC DNA]</scope>
    <source>
        <tissue evidence="13">Taproot</tissue>
    </source>
</reference>
<feature type="transmembrane region" description="Helical" evidence="12">
    <location>
        <begin position="1344"/>
        <end position="1370"/>
    </location>
</feature>
<name>A0A0J8BBT3_BETVV</name>
<keyword evidence="4 12" id="KW-0812">Transmembrane</keyword>
<dbReference type="KEGG" id="bvg:104908284"/>
<feature type="region of interest" description="Disordered" evidence="11">
    <location>
        <begin position="399"/>
        <end position="425"/>
    </location>
</feature>
<accession>A0A0J8BBT3</accession>
<evidence type="ECO:0000256" key="11">
    <source>
        <dbReference type="SAM" id="MobiDB-lite"/>
    </source>
</evidence>
<dbReference type="GO" id="GO:0005886">
    <property type="term" value="C:plasma membrane"/>
    <property type="evidence" value="ECO:0007669"/>
    <property type="project" value="UniProtKB-SubCell"/>
</dbReference>
<dbReference type="GO" id="GO:0005789">
    <property type="term" value="C:endoplasmic reticulum membrane"/>
    <property type="evidence" value="ECO:0007669"/>
    <property type="project" value="UniProtKB-SubCell"/>
</dbReference>
<gene>
    <name evidence="13" type="ORF">BVRB_5g126490</name>
</gene>
<evidence type="ECO:0000313" key="14">
    <source>
        <dbReference type="Proteomes" id="UP000035740"/>
    </source>
</evidence>
<evidence type="ECO:0000256" key="2">
    <source>
        <dbReference type="ARBA" id="ARBA00004389"/>
    </source>
</evidence>
<keyword evidence="8 12" id="KW-0472">Membrane</keyword>
<evidence type="ECO:0000256" key="8">
    <source>
        <dbReference type="ARBA" id="ARBA00023136"/>
    </source>
</evidence>
<feature type="region of interest" description="Disordered" evidence="11">
    <location>
        <begin position="309"/>
        <end position="336"/>
    </location>
</feature>
<dbReference type="Proteomes" id="UP000035740">
    <property type="component" value="Unassembled WGS sequence"/>
</dbReference>
<dbReference type="PANTHER" id="PTHR32219:SF3">
    <property type="entry name" value="CALPONIN-LIKE DOMAIN PROTEIN"/>
    <property type="match status" value="1"/>
</dbReference>
<feature type="compositionally biased region" description="Polar residues" evidence="11">
    <location>
        <begin position="1163"/>
        <end position="1175"/>
    </location>
</feature>
<evidence type="ECO:0000256" key="7">
    <source>
        <dbReference type="ARBA" id="ARBA00023054"/>
    </source>
</evidence>
<feature type="region of interest" description="Disordered" evidence="11">
    <location>
        <begin position="255"/>
        <end position="278"/>
    </location>
</feature>
<feature type="region of interest" description="Disordered" evidence="11">
    <location>
        <begin position="1163"/>
        <end position="1296"/>
    </location>
</feature>
<keyword evidence="14" id="KW-1185">Reference proteome</keyword>
<dbReference type="PANTHER" id="PTHR32219">
    <property type="entry name" value="RNA-BINDING PROTEIN YLMH-RELATED"/>
    <property type="match status" value="1"/>
</dbReference>
<dbReference type="OrthoDB" id="1703439at2759"/>
<evidence type="ECO:0000313" key="13">
    <source>
        <dbReference type="EMBL" id="KMS97483.1"/>
    </source>
</evidence>
<evidence type="ECO:0000256" key="10">
    <source>
        <dbReference type="SAM" id="Coils"/>
    </source>
</evidence>
<feature type="coiled-coil region" evidence="10">
    <location>
        <begin position="922"/>
        <end position="1004"/>
    </location>
</feature>
<dbReference type="InterPro" id="IPR055282">
    <property type="entry name" value="PPI1-4"/>
</dbReference>
<feature type="region of interest" description="Disordered" evidence="11">
    <location>
        <begin position="564"/>
        <end position="615"/>
    </location>
</feature>
<dbReference type="OMA" id="ERTIQHE"/>
<comment type="subcellular location">
    <subcellularLocation>
        <location evidence="1">Cell membrane</location>
        <topology evidence="1">Single-pass membrane protein</topology>
    </subcellularLocation>
    <subcellularLocation>
        <location evidence="2">Endoplasmic reticulum membrane</location>
        <topology evidence="2">Single-pass membrane protein</topology>
    </subcellularLocation>
</comment>
<feature type="compositionally biased region" description="Basic and acidic residues" evidence="11">
    <location>
        <begin position="1179"/>
        <end position="1262"/>
    </location>
</feature>
<evidence type="ECO:0000256" key="9">
    <source>
        <dbReference type="ARBA" id="ARBA00038080"/>
    </source>
</evidence>
<feature type="compositionally biased region" description="Basic and acidic residues" evidence="11">
    <location>
        <begin position="263"/>
        <end position="278"/>
    </location>
</feature>
<evidence type="ECO:0000256" key="5">
    <source>
        <dbReference type="ARBA" id="ARBA00022824"/>
    </source>
</evidence>
<organism evidence="13 14">
    <name type="scientific">Beta vulgaris subsp. vulgaris</name>
    <name type="common">Beet</name>
    <dbReference type="NCBI Taxonomy" id="3555"/>
    <lineage>
        <taxon>Eukaryota</taxon>
        <taxon>Viridiplantae</taxon>
        <taxon>Streptophyta</taxon>
        <taxon>Embryophyta</taxon>
        <taxon>Tracheophyta</taxon>
        <taxon>Spermatophyta</taxon>
        <taxon>Magnoliopsida</taxon>
        <taxon>eudicotyledons</taxon>
        <taxon>Gunneridae</taxon>
        <taxon>Pentapetalae</taxon>
        <taxon>Caryophyllales</taxon>
        <taxon>Chenopodiaceae</taxon>
        <taxon>Betoideae</taxon>
        <taxon>Beta</taxon>
    </lineage>
</organism>
<feature type="compositionally biased region" description="Basic and acidic residues" evidence="11">
    <location>
        <begin position="581"/>
        <end position="592"/>
    </location>
</feature>
<evidence type="ECO:0000256" key="1">
    <source>
        <dbReference type="ARBA" id="ARBA00004162"/>
    </source>
</evidence>
<sequence>MTVDTAVNIEEEKCGLDMMSSCEDLPPTSVGGGGYECNGDGKDDYVFVNGSDTASDDHVEVDGNAELNVSESNADCEGKTESGALNAKGGDQLEICNGHSSNIDNVVEVGVEKSKPEDGIIVIEASDDKVEGAEVVKANGEIKSESEVAIEDTEVLAENGVSNDVEGEVDVKVRDLEVIMESDVKSIVDGVKDGESSVLKGDDSNALGDDGIDCPSLDDDDKVGILPDIDSLSDKVQNGTTAVEPKPEVVNEEQLHLGQLENNENHAKEPEKLEDEPRRLEVVEDNSNPHINQIIESDPVDGIIKVSEPLEADVGHQPQEDSVVETQPPDVDVKVPDSEPKELLLDEAITEKASVACQKQDIQPDGSEELGPAVAEAEVGGKCDLDSAEISGSQDLNFVDSEPAVSGQQQTDLNEHKDQDASHLTTGLQECQVSQTVSDQCHGAGNQNNLELTASEVDGSVLNVQSDETTIELTPEVKETLENSTEDMPSDKPVADHELDTVQGEGKEELIAQVEGNLDSSVEEVSCEDQVAEEILSVDIIEKEVSLEDLSLEKTVMAEEAANMSKLKSANEAVADEEGKDLDAKLGERESENEVNVPESSQDSGSHLRSEDGDSIAHVSRESDLVPCDSNIMEEQGAVNDGSYAGDNCIGCSVDEQSKLENSNDAPVYPVDGAITEIKPVDGWADVASKTNCDSEDTLKPKISFGSFECSTSLSHNDINNVHTGVLNSSTVHNTSQSDIADEDSESTAATANGVTLLNHEANGLQLNHDEACLDVVSSEQINTEEVSAGADSVDGLNVNPDLVRKPFYYLIRIPRFDDVKLTEKIKESEMRVEKETRNRDAARIEFQKRKALYWEIKSNFEAARSEERAAHKLMIAKKREIDSAHSLVNFARNAVTVEDVDSRILNMERTIQHETLQLAEEKRLVREIKQLNQQREQLAANTRRQQELQQALDRRVETEEQLKVLRKELDALRDNYSKAEEIFKAAKKTYDEESALLNDLRDKFRSVDTIRQEAYAQLQTLKKQAFEKNKLFYNYKDDAKAANDYAGAGEKENLERHCVNQVEKFMELWNKNDEFRKEYLRCNMKSTLRRFRTLDGRALGPDEEPPYVGNFSDNRVNASAKVNSVDTTSALESDFPLIAKKAEESSKKVIELKNKTALVQNQKQSEITSKSSLAEPSGRIETKDKEEENKLTKEEEELARKAEQKLREEEAARLREQRRLEEKAKAQEALERKRRMAEKAQARAEFRARKEAEEKEKEREKRAKKKGKKKVLPSQTAEIEPAELPESSTETIKEPVVTEKPVTVAKRSHKLPSLYTKEVKTTKSIPAPPAPLRNRGKKRIPQWLWGLGVALLCVLLIFPLGNIDIVGYVKHLFGSSH</sequence>
<keyword evidence="6 12" id="KW-1133">Transmembrane helix</keyword>
<feature type="compositionally biased region" description="Basic residues" evidence="11">
    <location>
        <begin position="1263"/>
        <end position="1272"/>
    </location>
</feature>
<keyword evidence="3" id="KW-1003">Cell membrane</keyword>